<dbReference type="SUPFAM" id="SSF56747">
    <property type="entry name" value="Prim-pol domain"/>
    <property type="match status" value="1"/>
</dbReference>
<dbReference type="CDD" id="cd04859">
    <property type="entry name" value="Prim_Pol"/>
    <property type="match status" value="1"/>
</dbReference>
<evidence type="ECO:0000259" key="3">
    <source>
        <dbReference type="SMART" id="SM00943"/>
    </source>
</evidence>
<evidence type="ECO:0000313" key="4">
    <source>
        <dbReference type="EMBL" id="KXS08931.1"/>
    </source>
</evidence>
<feature type="region of interest" description="Disordered" evidence="2">
    <location>
        <begin position="188"/>
        <end position="215"/>
    </location>
</feature>
<dbReference type="InterPro" id="IPR015330">
    <property type="entry name" value="DNA_primase/pol_bifunc_N"/>
</dbReference>
<feature type="domain" description="DNA primase/polymerase bifunctional N-terminal" evidence="3">
    <location>
        <begin position="7"/>
        <end position="172"/>
    </location>
</feature>
<evidence type="ECO:0000256" key="1">
    <source>
        <dbReference type="ARBA" id="ARBA00022801"/>
    </source>
</evidence>
<dbReference type="PANTHER" id="PTHR35372:SF2">
    <property type="entry name" value="SF3 HELICASE DOMAIN-CONTAINING PROTEIN"/>
    <property type="match status" value="1"/>
</dbReference>
<protein>
    <submittedName>
        <fullName evidence="4">Prim-Pol-domain-containing protein</fullName>
    </submittedName>
</protein>
<dbReference type="GO" id="GO:0016787">
    <property type="term" value="F:hydrolase activity"/>
    <property type="evidence" value="ECO:0007669"/>
    <property type="project" value="UniProtKB-KW"/>
</dbReference>
<gene>
    <name evidence="4" type="ORF">M427DRAFT_141591</name>
</gene>
<evidence type="ECO:0000313" key="5">
    <source>
        <dbReference type="Proteomes" id="UP000070544"/>
    </source>
</evidence>
<reference evidence="4 5" key="1">
    <citation type="journal article" date="2015" name="Genome Biol. Evol.">
        <title>Phylogenomic analyses indicate that early fungi evolved digesting cell walls of algal ancestors of land plants.</title>
        <authorList>
            <person name="Chang Y."/>
            <person name="Wang S."/>
            <person name="Sekimoto S."/>
            <person name="Aerts A.L."/>
            <person name="Choi C."/>
            <person name="Clum A."/>
            <person name="LaButti K.M."/>
            <person name="Lindquist E.A."/>
            <person name="Yee Ngan C."/>
            <person name="Ohm R.A."/>
            <person name="Salamov A.A."/>
            <person name="Grigoriev I.V."/>
            <person name="Spatafora J.W."/>
            <person name="Berbee M.L."/>
        </authorList>
    </citation>
    <scope>NUCLEOTIDE SEQUENCE [LARGE SCALE GENOMIC DNA]</scope>
    <source>
        <strain evidence="4 5">JEL478</strain>
    </source>
</reference>
<dbReference type="SMART" id="SM00943">
    <property type="entry name" value="Prim-Pol"/>
    <property type="match status" value="1"/>
</dbReference>
<dbReference type="InterPro" id="IPR051620">
    <property type="entry name" value="ORF904-like_C"/>
</dbReference>
<name>A0A138ZWU8_GONPJ</name>
<organism evidence="4 5">
    <name type="scientific">Gonapodya prolifera (strain JEL478)</name>
    <name type="common">Monoblepharis prolifera</name>
    <dbReference type="NCBI Taxonomy" id="1344416"/>
    <lineage>
        <taxon>Eukaryota</taxon>
        <taxon>Fungi</taxon>
        <taxon>Fungi incertae sedis</taxon>
        <taxon>Chytridiomycota</taxon>
        <taxon>Chytridiomycota incertae sedis</taxon>
        <taxon>Monoblepharidomycetes</taxon>
        <taxon>Monoblepharidales</taxon>
        <taxon>Gonapodyaceae</taxon>
        <taxon>Gonapodya</taxon>
    </lineage>
</organism>
<dbReference type="Pfam" id="PF09250">
    <property type="entry name" value="Prim-Pol"/>
    <property type="match status" value="1"/>
</dbReference>
<keyword evidence="5" id="KW-1185">Reference proteome</keyword>
<dbReference type="PANTHER" id="PTHR35372">
    <property type="entry name" value="ATP BINDING PROTEIN-RELATED"/>
    <property type="match status" value="1"/>
</dbReference>
<sequence length="215" mass="24039">MSIQEHFAKYWELGWVAFPISLSWNISKNKKDLNPPKDWQKLDVESAKLLSPKGAIALQTGPLSGIVVVDIDDVEAWQKFLVDKGQDAPKTVTARSQRGGLHFYFRWTEELGDLKSTSALLRGCADIRSTGGMIIAPPSSFQVPGEHDRRRYTWIEGKAPWDRWLADMPLWLAQALRKSLAVHHNGKTQGVKSTAVLDGPDMAPTPDTTSRSKVY</sequence>
<evidence type="ECO:0000256" key="2">
    <source>
        <dbReference type="SAM" id="MobiDB-lite"/>
    </source>
</evidence>
<proteinExistence type="predicted"/>
<feature type="compositionally biased region" description="Polar residues" evidence="2">
    <location>
        <begin position="206"/>
        <end position="215"/>
    </location>
</feature>
<dbReference type="Proteomes" id="UP000070544">
    <property type="component" value="Unassembled WGS sequence"/>
</dbReference>
<dbReference type="AlphaFoldDB" id="A0A138ZWU8"/>
<dbReference type="EMBL" id="KQ965915">
    <property type="protein sequence ID" value="KXS08931.1"/>
    <property type="molecule type" value="Genomic_DNA"/>
</dbReference>
<accession>A0A138ZWU8</accession>
<dbReference type="OrthoDB" id="2131500at2759"/>
<keyword evidence="1" id="KW-0378">Hydrolase</keyword>